<dbReference type="AlphaFoldDB" id="A0AAW1TYW6"/>
<feature type="region of interest" description="Disordered" evidence="1">
    <location>
        <begin position="268"/>
        <end position="297"/>
    </location>
</feature>
<reference evidence="2 3" key="1">
    <citation type="submission" date="2023-03" db="EMBL/GenBank/DDBJ databases">
        <title>Genome insight into feeding habits of ladybird beetles.</title>
        <authorList>
            <person name="Li H.-S."/>
            <person name="Huang Y.-H."/>
            <person name="Pang H."/>
        </authorList>
    </citation>
    <scope>NUCLEOTIDE SEQUENCE [LARGE SCALE GENOMIC DNA]</scope>
    <source>
        <strain evidence="2">SYSU_2023b</strain>
        <tissue evidence="2">Whole body</tissue>
    </source>
</reference>
<dbReference type="EMBL" id="JARQZJ010000021">
    <property type="protein sequence ID" value="KAK9873562.1"/>
    <property type="molecule type" value="Genomic_DNA"/>
</dbReference>
<name>A0AAW1TYW6_9CUCU</name>
<evidence type="ECO:0000313" key="3">
    <source>
        <dbReference type="Proteomes" id="UP001431783"/>
    </source>
</evidence>
<feature type="region of interest" description="Disordered" evidence="1">
    <location>
        <begin position="124"/>
        <end position="164"/>
    </location>
</feature>
<protein>
    <submittedName>
        <fullName evidence="2">Uncharacterized protein</fullName>
    </submittedName>
</protein>
<comment type="caution">
    <text evidence="2">The sequence shown here is derived from an EMBL/GenBank/DDBJ whole genome shotgun (WGS) entry which is preliminary data.</text>
</comment>
<gene>
    <name evidence="2" type="ORF">WA026_022975</name>
</gene>
<feature type="compositionally biased region" description="Polar residues" evidence="1">
    <location>
        <begin position="275"/>
        <end position="297"/>
    </location>
</feature>
<accession>A0AAW1TYW6</accession>
<keyword evidence="3" id="KW-1185">Reference proteome</keyword>
<proteinExistence type="predicted"/>
<evidence type="ECO:0000313" key="2">
    <source>
        <dbReference type="EMBL" id="KAK9873562.1"/>
    </source>
</evidence>
<sequence>MLHAPATFIDMSAPAAGLNKMFGQSRGKYLINLAIQKKRTRDDSENCEATVASGLSNAHDRPMEVVNEGHSEQATLENLGSLELLGFDKNIIFLENVSDQVAGVNIWKNKYQINHQQLMRMLKHSSTKNWSSDSDEQYQHPRNNSTASIESDYSQPPSNNSTASIELDGSIRVASVLQAENNEQSATVRKRKNVGERGTVTSIKDRRTQICASLGFKKNVSGKYKEIQQIDEQKIGPRLSDGNGGKVKKQVCKQMFMHTISIGKRPLRDWVKPPETTSSQASTSIENISGSENAIRD</sequence>
<evidence type="ECO:0000256" key="1">
    <source>
        <dbReference type="SAM" id="MobiDB-lite"/>
    </source>
</evidence>
<organism evidence="2 3">
    <name type="scientific">Henosepilachna vigintioctopunctata</name>
    <dbReference type="NCBI Taxonomy" id="420089"/>
    <lineage>
        <taxon>Eukaryota</taxon>
        <taxon>Metazoa</taxon>
        <taxon>Ecdysozoa</taxon>
        <taxon>Arthropoda</taxon>
        <taxon>Hexapoda</taxon>
        <taxon>Insecta</taxon>
        <taxon>Pterygota</taxon>
        <taxon>Neoptera</taxon>
        <taxon>Endopterygota</taxon>
        <taxon>Coleoptera</taxon>
        <taxon>Polyphaga</taxon>
        <taxon>Cucujiformia</taxon>
        <taxon>Coccinelloidea</taxon>
        <taxon>Coccinellidae</taxon>
        <taxon>Epilachninae</taxon>
        <taxon>Epilachnini</taxon>
        <taxon>Henosepilachna</taxon>
    </lineage>
</organism>
<dbReference type="Proteomes" id="UP001431783">
    <property type="component" value="Unassembled WGS sequence"/>
</dbReference>
<feature type="compositionally biased region" description="Polar residues" evidence="1">
    <location>
        <begin position="140"/>
        <end position="164"/>
    </location>
</feature>